<sequence length="401" mass="45657">MDFTDEIQMGIGPTGLGDYVIRVHDSPGQLPLAEWNALLSAQQQPTPFMRLEYLSALHESGSATTATGWQARFASLWRQGQLLACCPAYLKSHSYGEYVFDWAWADAYQRHGLSYYPKLLVAVPFTPVPGSRLLAINAEARQLLMHGLQAMAAKLGLSSAHLLFGDSADLSAAQGQAWMQRQGVQFHWQNRSPLRYATFEEFLASMQREKRKKIQQEQRKVREAEIHFEVRQGSQISERDWDFFYHCYQLTYRAHRSTPYLTREFFRLMSRDMTENWLLFTAKRGPEAIATSLVALDPVQGHAYGRYWGAVESVSCLHFDACYYQPLAWCIANGYSRFEGGAQGEHKMARGLLPVSTHSSHWLAHPDFSQAVADFLAQEGQAMRGYVNELEEHQPFKACPQ</sequence>
<dbReference type="Proteomes" id="UP001209701">
    <property type="component" value="Unassembled WGS sequence"/>
</dbReference>
<organism evidence="1 2">
    <name type="scientific">Roseateles oligotrophus</name>
    <dbReference type="NCBI Taxonomy" id="1769250"/>
    <lineage>
        <taxon>Bacteria</taxon>
        <taxon>Pseudomonadati</taxon>
        <taxon>Pseudomonadota</taxon>
        <taxon>Betaproteobacteria</taxon>
        <taxon>Burkholderiales</taxon>
        <taxon>Sphaerotilaceae</taxon>
        <taxon>Roseateles</taxon>
    </lineage>
</organism>
<name>A0ABT2YAZ6_9BURK</name>
<dbReference type="InterPro" id="IPR007434">
    <property type="entry name" value="FemAB-like"/>
</dbReference>
<comment type="caution">
    <text evidence="1">The sequence shown here is derived from an EMBL/GenBank/DDBJ whole genome shotgun (WGS) entry which is preliminary data.</text>
</comment>
<protein>
    <submittedName>
        <fullName evidence="1">GNAT family N-acetyltransferase</fullName>
    </submittedName>
</protein>
<keyword evidence="2" id="KW-1185">Reference proteome</keyword>
<dbReference type="Pfam" id="PF04339">
    <property type="entry name" value="FemAB_like"/>
    <property type="match status" value="1"/>
</dbReference>
<dbReference type="SUPFAM" id="SSF55729">
    <property type="entry name" value="Acyl-CoA N-acyltransferases (Nat)"/>
    <property type="match status" value="1"/>
</dbReference>
<proteinExistence type="predicted"/>
<gene>
    <name evidence="1" type="ORF">LNV07_05060</name>
</gene>
<dbReference type="InterPro" id="IPR016181">
    <property type="entry name" value="Acyl_CoA_acyltransferase"/>
</dbReference>
<evidence type="ECO:0000313" key="2">
    <source>
        <dbReference type="Proteomes" id="UP001209701"/>
    </source>
</evidence>
<dbReference type="Gene3D" id="3.40.630.30">
    <property type="match status" value="1"/>
</dbReference>
<accession>A0ABT2YAZ6</accession>
<evidence type="ECO:0000313" key="1">
    <source>
        <dbReference type="EMBL" id="MCV2367458.1"/>
    </source>
</evidence>
<dbReference type="RefSeq" id="WP_263570076.1">
    <property type="nucleotide sequence ID" value="NZ_JAJIRN010000002.1"/>
</dbReference>
<reference evidence="1 2" key="1">
    <citation type="submission" date="2021-11" db="EMBL/GenBank/DDBJ databases">
        <authorList>
            <person name="Liang Q."/>
            <person name="Mou H."/>
            <person name="Liu Z."/>
        </authorList>
    </citation>
    <scope>NUCLEOTIDE SEQUENCE [LARGE SCALE GENOMIC DNA]</scope>
    <source>
        <strain evidence="1 2">CHU3</strain>
    </source>
</reference>
<dbReference type="EMBL" id="JAJIRN010000002">
    <property type="protein sequence ID" value="MCV2367458.1"/>
    <property type="molecule type" value="Genomic_DNA"/>
</dbReference>
<dbReference type="PANTHER" id="PTHR47017:SF1">
    <property type="entry name" value="ACYL-COA"/>
    <property type="match status" value="1"/>
</dbReference>
<dbReference type="PANTHER" id="PTHR47017">
    <property type="entry name" value="ACYL-COA"/>
    <property type="match status" value="1"/>
</dbReference>